<keyword evidence="6" id="KW-0460">Magnesium</keyword>
<comment type="catalytic activity">
    <reaction evidence="7">
        <text>(2R)-O-phospho-3-sulfolactate + H2O = (2R)-3-sulfolactate + phosphate</text>
        <dbReference type="Rhea" id="RHEA:23416"/>
        <dbReference type="ChEBI" id="CHEBI:15377"/>
        <dbReference type="ChEBI" id="CHEBI:15597"/>
        <dbReference type="ChEBI" id="CHEBI:43474"/>
        <dbReference type="ChEBI" id="CHEBI:58738"/>
        <dbReference type="EC" id="3.1.3.71"/>
    </reaction>
</comment>
<proteinExistence type="inferred from homology"/>
<dbReference type="Proteomes" id="UP001501612">
    <property type="component" value="Unassembled WGS sequence"/>
</dbReference>
<evidence type="ECO:0000256" key="7">
    <source>
        <dbReference type="ARBA" id="ARBA00033711"/>
    </source>
</evidence>
<dbReference type="InterPro" id="IPR005238">
    <property type="entry name" value="ComB-like"/>
</dbReference>
<keyword evidence="5" id="KW-0378">Hydrolase</keyword>
<evidence type="ECO:0000256" key="5">
    <source>
        <dbReference type="ARBA" id="ARBA00022801"/>
    </source>
</evidence>
<keyword evidence="9" id="KW-1185">Reference proteome</keyword>
<accession>A0ABN2PNE8</accession>
<dbReference type="SUPFAM" id="SSF142823">
    <property type="entry name" value="ComB-like"/>
    <property type="match status" value="1"/>
</dbReference>
<dbReference type="Gene3D" id="3.90.1560.10">
    <property type="entry name" value="ComB-like"/>
    <property type="match status" value="1"/>
</dbReference>
<dbReference type="EMBL" id="BAAAMY010000007">
    <property type="protein sequence ID" value="GAA1925155.1"/>
    <property type="molecule type" value="Genomic_DNA"/>
</dbReference>
<dbReference type="Pfam" id="PF04029">
    <property type="entry name" value="2-ph_phosp"/>
    <property type="match status" value="1"/>
</dbReference>
<dbReference type="RefSeq" id="WP_344008242.1">
    <property type="nucleotide sequence ID" value="NZ_BAAAMY010000007.1"/>
</dbReference>
<comment type="caution">
    <text evidence="8">The sequence shown here is derived from an EMBL/GenBank/DDBJ whole genome shotgun (WGS) entry which is preliminary data.</text>
</comment>
<comment type="cofactor">
    <cofactor evidence="1">
        <name>Mg(2+)</name>
        <dbReference type="ChEBI" id="CHEBI:18420"/>
    </cofactor>
</comment>
<gene>
    <name evidence="8" type="ORF">GCM10009737_28600</name>
</gene>
<dbReference type="InterPro" id="IPR036702">
    <property type="entry name" value="ComB-like_sf"/>
</dbReference>
<protein>
    <recommendedName>
        <fullName evidence="4">Probable 2-phosphosulfolactate phosphatase</fullName>
        <ecNumber evidence="3">3.1.3.71</ecNumber>
    </recommendedName>
</protein>
<reference evidence="8 9" key="1">
    <citation type="journal article" date="2019" name="Int. J. Syst. Evol. Microbiol.">
        <title>The Global Catalogue of Microorganisms (GCM) 10K type strain sequencing project: providing services to taxonomists for standard genome sequencing and annotation.</title>
        <authorList>
            <consortium name="The Broad Institute Genomics Platform"/>
            <consortium name="The Broad Institute Genome Sequencing Center for Infectious Disease"/>
            <person name="Wu L."/>
            <person name="Ma J."/>
        </authorList>
    </citation>
    <scope>NUCLEOTIDE SEQUENCE [LARGE SCALE GENOMIC DNA]</scope>
    <source>
        <strain evidence="8 9">JCM 14046</strain>
    </source>
</reference>
<evidence type="ECO:0000313" key="8">
    <source>
        <dbReference type="EMBL" id="GAA1925155.1"/>
    </source>
</evidence>
<evidence type="ECO:0000256" key="4">
    <source>
        <dbReference type="ARBA" id="ARBA00021948"/>
    </source>
</evidence>
<comment type="similarity">
    <text evidence="2">Belongs to the ComB family.</text>
</comment>
<dbReference type="PANTHER" id="PTHR37311:SF1">
    <property type="entry name" value="2-PHOSPHOSULFOLACTATE PHOSPHATASE-RELATED"/>
    <property type="match status" value="1"/>
</dbReference>
<evidence type="ECO:0000256" key="2">
    <source>
        <dbReference type="ARBA" id="ARBA00009997"/>
    </source>
</evidence>
<sequence length="268" mass="26935">MTPPSYDPAGGARLAWGPAGAVALAGGPAPVAAVVVDVLSFTTTVGVAADRGVAVLPWRWRDPAGAASYADEHAAHLAVGRSESRRDGGPSLSPVSVRDAPVDLRRLVLPSPNGATVALALAEAGATVVAGSLRNATAVADHVADLVAEGGHDLLLVAAGERWAADDSLRPAVEDLWGAGAVLEAVLRVLPDLPCSPGARAAAAAWRDVRPRSGADLAGALLATDSGRELAGAGWTDDVRLAAEHDSSTSVPVLQGTSFVPATGMRAL</sequence>
<evidence type="ECO:0000256" key="6">
    <source>
        <dbReference type="ARBA" id="ARBA00022842"/>
    </source>
</evidence>
<organism evidence="8 9">
    <name type="scientific">Nocardioides lentus</name>
    <dbReference type="NCBI Taxonomy" id="338077"/>
    <lineage>
        <taxon>Bacteria</taxon>
        <taxon>Bacillati</taxon>
        <taxon>Actinomycetota</taxon>
        <taxon>Actinomycetes</taxon>
        <taxon>Propionibacteriales</taxon>
        <taxon>Nocardioidaceae</taxon>
        <taxon>Nocardioides</taxon>
    </lineage>
</organism>
<name>A0ABN2PNE8_9ACTN</name>
<dbReference type="EC" id="3.1.3.71" evidence="3"/>
<evidence type="ECO:0000256" key="3">
    <source>
        <dbReference type="ARBA" id="ARBA00012953"/>
    </source>
</evidence>
<evidence type="ECO:0000256" key="1">
    <source>
        <dbReference type="ARBA" id="ARBA00001946"/>
    </source>
</evidence>
<dbReference type="PANTHER" id="PTHR37311">
    <property type="entry name" value="2-PHOSPHOSULFOLACTATE PHOSPHATASE-RELATED"/>
    <property type="match status" value="1"/>
</dbReference>
<evidence type="ECO:0000313" key="9">
    <source>
        <dbReference type="Proteomes" id="UP001501612"/>
    </source>
</evidence>